<feature type="region of interest" description="Disordered" evidence="17">
    <location>
        <begin position="260"/>
        <end position="296"/>
    </location>
</feature>
<feature type="transmembrane region" description="Helical" evidence="18">
    <location>
        <begin position="194"/>
        <end position="213"/>
    </location>
</feature>
<evidence type="ECO:0000256" key="7">
    <source>
        <dbReference type="ARBA" id="ARBA00022692"/>
    </source>
</evidence>
<keyword evidence="3" id="KW-0813">Transport</keyword>
<evidence type="ECO:0000313" key="22">
    <source>
        <dbReference type="Proteomes" id="UP001187531"/>
    </source>
</evidence>
<dbReference type="GO" id="GO:0008273">
    <property type="term" value="F:calcium, potassium:sodium antiporter activity"/>
    <property type="evidence" value="ECO:0007669"/>
    <property type="project" value="TreeGrafter"/>
</dbReference>
<evidence type="ECO:0000256" key="18">
    <source>
        <dbReference type="SAM" id="Phobius"/>
    </source>
</evidence>
<feature type="domain" description="Sodium/calcium exchanger membrane region" evidence="20">
    <location>
        <begin position="361"/>
        <end position="510"/>
    </location>
</feature>
<keyword evidence="11" id="KW-0630">Potassium</keyword>
<evidence type="ECO:0000259" key="20">
    <source>
        <dbReference type="Pfam" id="PF01699"/>
    </source>
</evidence>
<dbReference type="PANTHER" id="PTHR10846:SF73">
    <property type="entry name" value="SODIUM_CALCIUM EXCHANGER MEMBRANE REGION DOMAIN-CONTAINING PROTEIN"/>
    <property type="match status" value="1"/>
</dbReference>
<dbReference type="Gene3D" id="1.20.1420.30">
    <property type="entry name" value="NCX, central ion-binding region"/>
    <property type="match status" value="2"/>
</dbReference>
<feature type="chain" id="PRO_5041648291" description="Sodium/calcium exchanger membrane region domain-containing protein" evidence="19">
    <location>
        <begin position="29"/>
        <end position="531"/>
    </location>
</feature>
<dbReference type="InterPro" id="IPR044880">
    <property type="entry name" value="NCX_ion-bd_dom_sf"/>
</dbReference>
<dbReference type="AlphaFoldDB" id="A0AA88I8R3"/>
<evidence type="ECO:0000256" key="4">
    <source>
        <dbReference type="ARBA" id="ARBA00022449"/>
    </source>
</evidence>
<keyword evidence="7 18" id="KW-0812">Transmembrane</keyword>
<feature type="domain" description="Sodium/calcium exchanger membrane region" evidence="20">
    <location>
        <begin position="94"/>
        <end position="237"/>
    </location>
</feature>
<name>A0AA88I8R3_ARTSF</name>
<protein>
    <recommendedName>
        <fullName evidence="20">Sodium/calcium exchanger membrane region domain-containing protein</fullName>
    </recommendedName>
</protein>
<evidence type="ECO:0000256" key="3">
    <source>
        <dbReference type="ARBA" id="ARBA00022448"/>
    </source>
</evidence>
<feature type="transmembrane region" description="Helical" evidence="18">
    <location>
        <begin position="396"/>
        <end position="417"/>
    </location>
</feature>
<evidence type="ECO:0000256" key="17">
    <source>
        <dbReference type="SAM" id="MobiDB-lite"/>
    </source>
</evidence>
<evidence type="ECO:0000256" key="10">
    <source>
        <dbReference type="ARBA" id="ARBA00022847"/>
    </source>
</evidence>
<evidence type="ECO:0000256" key="5">
    <source>
        <dbReference type="ARBA" id="ARBA00022538"/>
    </source>
</evidence>
<dbReference type="Pfam" id="PF01699">
    <property type="entry name" value="Na_Ca_ex"/>
    <property type="match status" value="2"/>
</dbReference>
<comment type="subcellular location">
    <subcellularLocation>
        <location evidence="1">Membrane</location>
        <topology evidence="1">Multi-pass membrane protein</topology>
    </subcellularLocation>
</comment>
<feature type="transmembrane region" description="Helical" evidence="18">
    <location>
        <begin position="159"/>
        <end position="187"/>
    </location>
</feature>
<feature type="signal peptide" evidence="19">
    <location>
        <begin position="1"/>
        <end position="28"/>
    </location>
</feature>
<keyword evidence="14" id="KW-0406">Ion transport</keyword>
<keyword evidence="5" id="KW-0633">Potassium transport</keyword>
<keyword evidence="4" id="KW-0050">Antiport</keyword>
<feature type="transmembrane region" description="Helical" evidence="18">
    <location>
        <begin position="90"/>
        <end position="108"/>
    </location>
</feature>
<evidence type="ECO:0000256" key="12">
    <source>
        <dbReference type="ARBA" id="ARBA00022989"/>
    </source>
</evidence>
<feature type="transmembrane region" description="Helical" evidence="18">
    <location>
        <begin position="498"/>
        <end position="521"/>
    </location>
</feature>
<keyword evidence="9" id="KW-0106">Calcium</keyword>
<keyword evidence="16" id="KW-0739">Sodium transport</keyword>
<evidence type="ECO:0000256" key="19">
    <source>
        <dbReference type="SAM" id="SignalP"/>
    </source>
</evidence>
<reference evidence="21" key="1">
    <citation type="submission" date="2023-07" db="EMBL/GenBank/DDBJ databases">
        <title>Chromosome-level genome assembly of Artemia franciscana.</title>
        <authorList>
            <person name="Jo E."/>
        </authorList>
    </citation>
    <scope>NUCLEOTIDE SEQUENCE</scope>
    <source>
        <tissue evidence="21">Whole body</tissue>
    </source>
</reference>
<feature type="transmembrane region" description="Helical" evidence="18">
    <location>
        <begin position="429"/>
        <end position="448"/>
    </location>
</feature>
<keyword evidence="15 18" id="KW-0472">Membrane</keyword>
<dbReference type="GO" id="GO:0015293">
    <property type="term" value="F:symporter activity"/>
    <property type="evidence" value="ECO:0007669"/>
    <property type="project" value="UniProtKB-KW"/>
</dbReference>
<keyword evidence="13" id="KW-0915">Sodium</keyword>
<comment type="caution">
    <text evidence="21">The sequence shown here is derived from an EMBL/GenBank/DDBJ whole genome shotgun (WGS) entry which is preliminary data.</text>
</comment>
<dbReference type="GO" id="GO:0005262">
    <property type="term" value="F:calcium channel activity"/>
    <property type="evidence" value="ECO:0007669"/>
    <property type="project" value="TreeGrafter"/>
</dbReference>
<feature type="transmembrane region" description="Helical" evidence="18">
    <location>
        <begin position="468"/>
        <end position="486"/>
    </location>
</feature>
<dbReference type="GO" id="GO:0006874">
    <property type="term" value="P:intracellular calcium ion homeostasis"/>
    <property type="evidence" value="ECO:0007669"/>
    <property type="project" value="TreeGrafter"/>
</dbReference>
<comment type="similarity">
    <text evidence="2">Belongs to the Ca(2+):cation antiporter (CaCA) (TC 2.A.19) family. SLC24A subfamily.</text>
</comment>
<evidence type="ECO:0000256" key="13">
    <source>
        <dbReference type="ARBA" id="ARBA00023053"/>
    </source>
</evidence>
<feature type="transmembrane region" description="Helical" evidence="18">
    <location>
        <begin position="360"/>
        <end position="390"/>
    </location>
</feature>
<keyword evidence="8 19" id="KW-0732">Signal</keyword>
<evidence type="ECO:0000256" key="11">
    <source>
        <dbReference type="ARBA" id="ARBA00022958"/>
    </source>
</evidence>
<evidence type="ECO:0000256" key="16">
    <source>
        <dbReference type="ARBA" id="ARBA00023201"/>
    </source>
</evidence>
<dbReference type="EMBL" id="JAVRJZ010000003">
    <property type="protein sequence ID" value="KAK2724643.1"/>
    <property type="molecule type" value="Genomic_DNA"/>
</dbReference>
<evidence type="ECO:0000256" key="9">
    <source>
        <dbReference type="ARBA" id="ARBA00022837"/>
    </source>
</evidence>
<dbReference type="Proteomes" id="UP001187531">
    <property type="component" value="Unassembled WGS sequence"/>
</dbReference>
<proteinExistence type="inferred from homology"/>
<evidence type="ECO:0000256" key="8">
    <source>
        <dbReference type="ARBA" id="ARBA00022729"/>
    </source>
</evidence>
<evidence type="ECO:0000256" key="15">
    <source>
        <dbReference type="ARBA" id="ARBA00023136"/>
    </source>
</evidence>
<gene>
    <name evidence="21" type="ORF">QYM36_001212</name>
</gene>
<evidence type="ECO:0000256" key="14">
    <source>
        <dbReference type="ARBA" id="ARBA00023065"/>
    </source>
</evidence>
<accession>A0AA88I8R3</accession>
<evidence type="ECO:0000256" key="2">
    <source>
        <dbReference type="ARBA" id="ARBA00005364"/>
    </source>
</evidence>
<dbReference type="InterPro" id="IPR004481">
    <property type="entry name" value="K/Na/Ca-exchanger"/>
</dbReference>
<dbReference type="InterPro" id="IPR004837">
    <property type="entry name" value="NaCa_Exmemb"/>
</dbReference>
<keyword evidence="22" id="KW-1185">Reference proteome</keyword>
<evidence type="ECO:0000256" key="1">
    <source>
        <dbReference type="ARBA" id="ARBA00004141"/>
    </source>
</evidence>
<keyword evidence="10" id="KW-0769">Symport</keyword>
<feature type="transmembrane region" description="Helical" evidence="18">
    <location>
        <begin position="219"/>
        <end position="238"/>
    </location>
</feature>
<dbReference type="GO" id="GO:0005886">
    <property type="term" value="C:plasma membrane"/>
    <property type="evidence" value="ECO:0007669"/>
    <property type="project" value="TreeGrafter"/>
</dbReference>
<sequence>MVCGTPIPKRVLPVIVSVATFLICSVQARTVYDLNAGKSVNQIGGFFPWTFEGGDEKNETSEANATCANPAICDFPPDFFTQEERLNGGVAVHFIIAIYVMLGLGVVCDEYFVPCLEIFSKKFGLPPDVAGATLMAMGTSAPELFTNVIGTFATQSHDIGLGTIIGTAVFNVLAVSACCGLAVGFAVPLEWWPLTRDCIMYGFVVAALIGIIYDGRIEWWEALILVLLYVVYIAVMYYNRILEKSATSTKEKLNCKKSGGLEEAYKNPPNPDLNQEKPSTENGTTAPNVGSELNLRSDAPIDSRSVASVYSSSSVDEPFHPFQPPKEGLWSKIWWYLMWPNNVLLAITTPDVRRPSCAKFFILTFIMSVLWIGSLTYVAVWMITIIGFTFGAPDSVMGITILAAGSSIPEAVSSVIVSRLGKGSMAISNSIGSNSFDILICLGLPWLIKAAAFSSDGAVSVNSGGVGYSAMMLFGSVLLLYVAIVFNKFKLDKKLGFLFLISYIVFLVLASLIELNVFFVVNPPQCRDCEG</sequence>
<organism evidence="21 22">
    <name type="scientific">Artemia franciscana</name>
    <name type="common">Brine shrimp</name>
    <name type="synonym">Artemia sanfranciscana</name>
    <dbReference type="NCBI Taxonomy" id="6661"/>
    <lineage>
        <taxon>Eukaryota</taxon>
        <taxon>Metazoa</taxon>
        <taxon>Ecdysozoa</taxon>
        <taxon>Arthropoda</taxon>
        <taxon>Crustacea</taxon>
        <taxon>Branchiopoda</taxon>
        <taxon>Anostraca</taxon>
        <taxon>Artemiidae</taxon>
        <taxon>Artemia</taxon>
    </lineage>
</organism>
<dbReference type="NCBIfam" id="TIGR00367">
    <property type="entry name" value="calcium/sodium antiporter"/>
    <property type="match status" value="1"/>
</dbReference>
<dbReference type="FunFam" id="1.20.1420.30:FF:000009">
    <property type="entry name" value="sodium/potassium/calcium exchanger 5 isoform X2"/>
    <property type="match status" value="1"/>
</dbReference>
<keyword evidence="12 18" id="KW-1133">Transmembrane helix</keyword>
<keyword evidence="6" id="KW-0109">Calcium transport</keyword>
<evidence type="ECO:0000256" key="6">
    <source>
        <dbReference type="ARBA" id="ARBA00022568"/>
    </source>
</evidence>
<dbReference type="PANTHER" id="PTHR10846">
    <property type="entry name" value="SODIUM/POTASSIUM/CALCIUM EXCHANGER"/>
    <property type="match status" value="1"/>
</dbReference>
<evidence type="ECO:0000313" key="21">
    <source>
        <dbReference type="EMBL" id="KAK2724643.1"/>
    </source>
</evidence>